<organism evidence="2 3">
    <name type="scientific">Nocardia callitridis</name>
    <dbReference type="NCBI Taxonomy" id="648753"/>
    <lineage>
        <taxon>Bacteria</taxon>
        <taxon>Bacillati</taxon>
        <taxon>Actinomycetota</taxon>
        <taxon>Actinomycetes</taxon>
        <taxon>Mycobacteriales</taxon>
        <taxon>Nocardiaceae</taxon>
        <taxon>Nocardia</taxon>
    </lineage>
</organism>
<dbReference type="Proteomes" id="UP001500603">
    <property type="component" value="Unassembled WGS sequence"/>
</dbReference>
<dbReference type="RefSeq" id="WP_345497270.1">
    <property type="nucleotide sequence ID" value="NZ_BAABJM010000004.1"/>
</dbReference>
<evidence type="ECO:0000259" key="1">
    <source>
        <dbReference type="Pfam" id="PF03413"/>
    </source>
</evidence>
<keyword evidence="3" id="KW-1185">Reference proteome</keyword>
<gene>
    <name evidence="2" type="ORF">GCM10023318_41970</name>
</gene>
<dbReference type="Gene3D" id="3.10.450.40">
    <property type="match status" value="1"/>
</dbReference>
<dbReference type="Pfam" id="PF03413">
    <property type="entry name" value="PepSY"/>
    <property type="match status" value="1"/>
</dbReference>
<feature type="domain" description="PepSY" evidence="1">
    <location>
        <begin position="64"/>
        <end position="121"/>
    </location>
</feature>
<sequence length="123" mass="13002">MSIIRRAFTGLRWILVGAVVAAVVVGTSAATAFIAADPSGYQGHTVAFERPTPEWSLTAAPGVDRQQAIDEALRAVPGATVVEAELDTDNGVPVWDIELRTPEGIESEVHVDAGTGKIIDTHR</sequence>
<protein>
    <recommendedName>
        <fullName evidence="1">PepSY domain-containing protein</fullName>
    </recommendedName>
</protein>
<proteinExistence type="predicted"/>
<dbReference type="InterPro" id="IPR025711">
    <property type="entry name" value="PepSY"/>
</dbReference>
<evidence type="ECO:0000313" key="3">
    <source>
        <dbReference type="Proteomes" id="UP001500603"/>
    </source>
</evidence>
<accession>A0ABP9KKR2</accession>
<name>A0ABP9KKR2_9NOCA</name>
<reference evidence="3" key="1">
    <citation type="journal article" date="2019" name="Int. J. Syst. Evol. Microbiol.">
        <title>The Global Catalogue of Microorganisms (GCM) 10K type strain sequencing project: providing services to taxonomists for standard genome sequencing and annotation.</title>
        <authorList>
            <consortium name="The Broad Institute Genomics Platform"/>
            <consortium name="The Broad Institute Genome Sequencing Center for Infectious Disease"/>
            <person name="Wu L."/>
            <person name="Ma J."/>
        </authorList>
    </citation>
    <scope>NUCLEOTIDE SEQUENCE [LARGE SCALE GENOMIC DNA]</scope>
    <source>
        <strain evidence="3">JCM 18298</strain>
    </source>
</reference>
<dbReference type="EMBL" id="BAABJM010000004">
    <property type="protein sequence ID" value="GAA5060478.1"/>
    <property type="molecule type" value="Genomic_DNA"/>
</dbReference>
<evidence type="ECO:0000313" key="2">
    <source>
        <dbReference type="EMBL" id="GAA5060478.1"/>
    </source>
</evidence>
<comment type="caution">
    <text evidence="2">The sequence shown here is derived from an EMBL/GenBank/DDBJ whole genome shotgun (WGS) entry which is preliminary data.</text>
</comment>